<gene>
    <name evidence="14" type="ORF">LCGC14_2233460</name>
</gene>
<evidence type="ECO:0000256" key="10">
    <source>
        <dbReference type="ARBA" id="ARBA00023004"/>
    </source>
</evidence>
<evidence type="ECO:0000313" key="14">
    <source>
        <dbReference type="EMBL" id="KKL57633.1"/>
    </source>
</evidence>
<evidence type="ECO:0000256" key="1">
    <source>
        <dbReference type="ARBA" id="ARBA00004236"/>
    </source>
</evidence>
<evidence type="ECO:0000256" key="4">
    <source>
        <dbReference type="ARBA" id="ARBA00022475"/>
    </source>
</evidence>
<evidence type="ECO:0000256" key="3">
    <source>
        <dbReference type="ARBA" id="ARBA00022448"/>
    </source>
</evidence>
<protein>
    <recommendedName>
        <fullName evidence="13">NapC/NirT cytochrome c N-terminal domain-containing protein</fullName>
    </recommendedName>
</protein>
<comment type="similarity">
    <text evidence="2">Belongs to the NapC/NirT/NrfH family.</text>
</comment>
<evidence type="ECO:0000256" key="11">
    <source>
        <dbReference type="ARBA" id="ARBA00023136"/>
    </source>
</evidence>
<dbReference type="InterPro" id="IPR036280">
    <property type="entry name" value="Multihaem_cyt_sf"/>
</dbReference>
<dbReference type="Gene3D" id="3.90.10.10">
    <property type="entry name" value="Cytochrome C3"/>
    <property type="match status" value="1"/>
</dbReference>
<dbReference type="AlphaFoldDB" id="A0A0F9D7A9"/>
<evidence type="ECO:0000256" key="9">
    <source>
        <dbReference type="ARBA" id="ARBA00022989"/>
    </source>
</evidence>
<keyword evidence="5" id="KW-0349">Heme</keyword>
<dbReference type="EMBL" id="LAZR01030098">
    <property type="protein sequence ID" value="KKL57633.1"/>
    <property type="molecule type" value="Genomic_DNA"/>
</dbReference>
<reference evidence="14" key="1">
    <citation type="journal article" date="2015" name="Nature">
        <title>Complex archaea that bridge the gap between prokaryotes and eukaryotes.</title>
        <authorList>
            <person name="Spang A."/>
            <person name="Saw J.H."/>
            <person name="Jorgensen S.L."/>
            <person name="Zaremba-Niedzwiedzka K."/>
            <person name="Martijn J."/>
            <person name="Lind A.E."/>
            <person name="van Eijk R."/>
            <person name="Schleper C."/>
            <person name="Guy L."/>
            <person name="Ettema T.J."/>
        </authorList>
    </citation>
    <scope>NUCLEOTIDE SEQUENCE</scope>
</reference>
<keyword evidence="10" id="KW-0408">Iron</keyword>
<organism evidence="14">
    <name type="scientific">marine sediment metagenome</name>
    <dbReference type="NCBI Taxonomy" id="412755"/>
    <lineage>
        <taxon>unclassified sequences</taxon>
        <taxon>metagenomes</taxon>
        <taxon>ecological metagenomes</taxon>
    </lineage>
</organism>
<keyword evidence="8" id="KW-0249">Electron transport</keyword>
<keyword evidence="6 12" id="KW-0812">Transmembrane</keyword>
<dbReference type="SUPFAM" id="SSF48695">
    <property type="entry name" value="Multiheme cytochromes"/>
    <property type="match status" value="1"/>
</dbReference>
<evidence type="ECO:0000256" key="5">
    <source>
        <dbReference type="ARBA" id="ARBA00022617"/>
    </source>
</evidence>
<dbReference type="InterPro" id="IPR051174">
    <property type="entry name" value="Cytochrome_c-type_ET"/>
</dbReference>
<dbReference type="InterPro" id="IPR005126">
    <property type="entry name" value="NapC/NirT_cyt_c_N"/>
</dbReference>
<keyword evidence="3" id="KW-0813">Transport</keyword>
<dbReference type="GO" id="GO:0005886">
    <property type="term" value="C:plasma membrane"/>
    <property type="evidence" value="ECO:0007669"/>
    <property type="project" value="UniProtKB-SubCell"/>
</dbReference>
<keyword evidence="9 12" id="KW-1133">Transmembrane helix</keyword>
<dbReference type="InterPro" id="IPR038266">
    <property type="entry name" value="NapC/NirT_cytc_sf"/>
</dbReference>
<name>A0A0F9D7A9_9ZZZZ</name>
<keyword evidence="11 12" id="KW-0472">Membrane</keyword>
<keyword evidence="4" id="KW-1003">Cell membrane</keyword>
<keyword evidence="7" id="KW-0479">Metal-binding</keyword>
<feature type="transmembrane region" description="Helical" evidence="12">
    <location>
        <begin position="25"/>
        <end position="48"/>
    </location>
</feature>
<evidence type="ECO:0000256" key="7">
    <source>
        <dbReference type="ARBA" id="ARBA00022723"/>
    </source>
</evidence>
<feature type="domain" description="NapC/NirT cytochrome c N-terminal" evidence="13">
    <location>
        <begin position="27"/>
        <end position="110"/>
    </location>
</feature>
<dbReference type="GO" id="GO:0009055">
    <property type="term" value="F:electron transfer activity"/>
    <property type="evidence" value="ECO:0007669"/>
    <property type="project" value="TreeGrafter"/>
</dbReference>
<dbReference type="Pfam" id="PF03264">
    <property type="entry name" value="Cytochrom_NNT"/>
    <property type="match status" value="1"/>
</dbReference>
<evidence type="ECO:0000256" key="6">
    <source>
        <dbReference type="ARBA" id="ARBA00022692"/>
    </source>
</evidence>
<dbReference type="GO" id="GO:0046872">
    <property type="term" value="F:metal ion binding"/>
    <property type="evidence" value="ECO:0007669"/>
    <property type="project" value="UniProtKB-KW"/>
</dbReference>
<comment type="caution">
    <text evidence="14">The sequence shown here is derived from an EMBL/GenBank/DDBJ whole genome shotgun (WGS) entry which is preliminary data.</text>
</comment>
<sequence length="577" mass="63473">MGKIKGKIKPLFNFKSNRARTTRQIILTIIVIAIIAVLVIVLLIAAGIKGWEYSNSNAFCANTCHNVHPEEPVALQSSKHANVKCVECHMGRVGTITAMFKKAGHFKHLFPVIGRSYGRPTFSESLTYSGDSCEGCHYSLSAHSDTLKVIRNYFPDEGNTEKRTYIVLGAGGGDPGVGLNDGSHWHIVNKVEYASADEERQEIQWVKVTGADGSVKKYVSERAPAGAEGPEHGEENAEEHVKTMDCLDCHNRMGHPFTTPEEAIDEALADGRLNRELPYIKKELTVLFTAEYASQEEALSALDGFEQQYKNKYPEVDYMTGDELGDAVEVSKDIITRLIFKRPGVTWDQFPDNRGHTAFPGCFRCHDGKHVSEEGDAIPLRCNLCHSLPVSVVGEDEAPLIRTVSMEEPSSHLETGFIFNHRVLADDWCGSCHGEISYGSDDSGFCSSSACHGRDWEPFSTLESQVHVFPLKDNHEGPACYECHRGEVKPSADCTGCHTPPRAHFAGSCYECHTPEGFKISAAGLVAEADKISHSLDGMDDCLMCHDTKDGFMPAPQGHRIYRKGQCVLCHKPAAGV</sequence>
<accession>A0A0F9D7A9</accession>
<dbReference type="PANTHER" id="PTHR30333:SF1">
    <property type="entry name" value="CYTOCHROME C-TYPE PROTEIN NAPC"/>
    <property type="match status" value="1"/>
</dbReference>
<dbReference type="GO" id="GO:0009061">
    <property type="term" value="P:anaerobic respiration"/>
    <property type="evidence" value="ECO:0007669"/>
    <property type="project" value="TreeGrafter"/>
</dbReference>
<dbReference type="Gene3D" id="1.10.3820.10">
    <property type="entry name" value="Di-heme elbow motif domain"/>
    <property type="match status" value="1"/>
</dbReference>
<dbReference type="PANTHER" id="PTHR30333">
    <property type="entry name" value="CYTOCHROME C-TYPE PROTEIN"/>
    <property type="match status" value="1"/>
</dbReference>
<evidence type="ECO:0000256" key="2">
    <source>
        <dbReference type="ARBA" id="ARBA00007395"/>
    </source>
</evidence>
<evidence type="ECO:0000256" key="8">
    <source>
        <dbReference type="ARBA" id="ARBA00022982"/>
    </source>
</evidence>
<proteinExistence type="inferred from homology"/>
<comment type="subcellular location">
    <subcellularLocation>
        <location evidence="1">Cell membrane</location>
    </subcellularLocation>
</comment>
<evidence type="ECO:0000256" key="12">
    <source>
        <dbReference type="SAM" id="Phobius"/>
    </source>
</evidence>
<evidence type="ECO:0000259" key="13">
    <source>
        <dbReference type="Pfam" id="PF03264"/>
    </source>
</evidence>